<keyword evidence="6" id="KW-0378">Hydrolase</keyword>
<dbReference type="AlphaFoldDB" id="A6DM94"/>
<gene>
    <name evidence="13" type="ORF">LNTAR_15482</name>
</gene>
<dbReference type="PROSITE" id="PS50106">
    <property type="entry name" value="PDZ"/>
    <property type="match status" value="1"/>
</dbReference>
<keyword evidence="8 11" id="KW-1133">Transmembrane helix</keyword>
<dbReference type="Gene3D" id="2.30.42.10">
    <property type="match status" value="3"/>
</dbReference>
<keyword evidence="10 11" id="KW-0472">Membrane</keyword>
<dbReference type="PANTHER" id="PTHR42837:SF2">
    <property type="entry name" value="MEMBRANE METALLOPROTEASE ARASP2, CHLOROPLASTIC-RELATED"/>
    <property type="match status" value="1"/>
</dbReference>
<dbReference type="GO" id="GO:0016020">
    <property type="term" value="C:membrane"/>
    <property type="evidence" value="ECO:0007669"/>
    <property type="project" value="UniProtKB-SubCell"/>
</dbReference>
<keyword evidence="9 13" id="KW-0482">Metalloprotease</keyword>
<dbReference type="SUPFAM" id="SSF50156">
    <property type="entry name" value="PDZ domain-like"/>
    <property type="match status" value="3"/>
</dbReference>
<evidence type="ECO:0000256" key="1">
    <source>
        <dbReference type="ARBA" id="ARBA00001947"/>
    </source>
</evidence>
<dbReference type="RefSeq" id="WP_007278993.1">
    <property type="nucleotide sequence ID" value="NZ_ABCK01000011.1"/>
</dbReference>
<reference evidence="13 14" key="1">
    <citation type="journal article" date="2010" name="J. Bacteriol.">
        <title>Genome sequence of Lentisphaera araneosa HTCC2155T, the type species of the order Lentisphaerales in the phylum Lentisphaerae.</title>
        <authorList>
            <person name="Thrash J.C."/>
            <person name="Cho J.C."/>
            <person name="Vergin K.L."/>
            <person name="Morris R.M."/>
            <person name="Giovannoni S.J."/>
        </authorList>
    </citation>
    <scope>NUCLEOTIDE SEQUENCE [LARGE SCALE GENOMIC DNA]</scope>
    <source>
        <strain evidence="13 14">HTCC2155</strain>
    </source>
</reference>
<dbReference type="InterPro" id="IPR008915">
    <property type="entry name" value="Peptidase_M50"/>
</dbReference>
<keyword evidence="4 13" id="KW-0645">Protease</keyword>
<feature type="transmembrane region" description="Helical" evidence="11">
    <location>
        <begin position="100"/>
        <end position="124"/>
    </location>
</feature>
<dbReference type="SMART" id="SM00228">
    <property type="entry name" value="PDZ"/>
    <property type="match status" value="3"/>
</dbReference>
<organism evidence="13 14">
    <name type="scientific">Lentisphaera araneosa HTCC2155</name>
    <dbReference type="NCBI Taxonomy" id="313628"/>
    <lineage>
        <taxon>Bacteria</taxon>
        <taxon>Pseudomonadati</taxon>
        <taxon>Lentisphaerota</taxon>
        <taxon>Lentisphaeria</taxon>
        <taxon>Lentisphaerales</taxon>
        <taxon>Lentisphaeraceae</taxon>
        <taxon>Lentisphaera</taxon>
    </lineage>
</organism>
<protein>
    <submittedName>
        <fullName evidence="13">Hypothetical zinc metalloprotease</fullName>
    </submittedName>
</protein>
<comment type="subcellular location">
    <subcellularLocation>
        <location evidence="2">Membrane</location>
        <topology evidence="2">Multi-pass membrane protein</topology>
    </subcellularLocation>
</comment>
<keyword evidence="5 11" id="KW-0812">Transmembrane</keyword>
<dbReference type="Pfam" id="PF17820">
    <property type="entry name" value="PDZ_6"/>
    <property type="match status" value="1"/>
</dbReference>
<evidence type="ECO:0000256" key="8">
    <source>
        <dbReference type="ARBA" id="ARBA00022989"/>
    </source>
</evidence>
<feature type="transmembrane region" description="Helical" evidence="11">
    <location>
        <begin position="6"/>
        <end position="35"/>
    </location>
</feature>
<feature type="transmembrane region" description="Helical" evidence="11">
    <location>
        <begin position="437"/>
        <end position="457"/>
    </location>
</feature>
<dbReference type="Pfam" id="PF02163">
    <property type="entry name" value="Peptidase_M50"/>
    <property type="match status" value="1"/>
</dbReference>
<evidence type="ECO:0000256" key="4">
    <source>
        <dbReference type="ARBA" id="ARBA00022670"/>
    </source>
</evidence>
<comment type="cofactor">
    <cofactor evidence="1">
        <name>Zn(2+)</name>
        <dbReference type="ChEBI" id="CHEBI:29105"/>
    </cofactor>
</comment>
<dbReference type="EMBL" id="ABCK01000011">
    <property type="protein sequence ID" value="EDM27084.1"/>
    <property type="molecule type" value="Genomic_DNA"/>
</dbReference>
<evidence type="ECO:0000313" key="14">
    <source>
        <dbReference type="Proteomes" id="UP000004947"/>
    </source>
</evidence>
<evidence type="ECO:0000256" key="5">
    <source>
        <dbReference type="ARBA" id="ARBA00022692"/>
    </source>
</evidence>
<dbReference type="InterPro" id="IPR036034">
    <property type="entry name" value="PDZ_sf"/>
</dbReference>
<feature type="transmembrane region" description="Helical" evidence="11">
    <location>
        <begin position="56"/>
        <end position="74"/>
    </location>
</feature>
<evidence type="ECO:0000256" key="3">
    <source>
        <dbReference type="ARBA" id="ARBA00007931"/>
    </source>
</evidence>
<feature type="transmembrane region" description="Helical" evidence="11">
    <location>
        <begin position="484"/>
        <end position="505"/>
    </location>
</feature>
<proteinExistence type="inferred from homology"/>
<keyword evidence="7" id="KW-0862">Zinc</keyword>
<comment type="similarity">
    <text evidence="3">Belongs to the peptidase M50B family.</text>
</comment>
<name>A6DM94_9BACT</name>
<evidence type="ECO:0000256" key="2">
    <source>
        <dbReference type="ARBA" id="ARBA00004141"/>
    </source>
</evidence>
<evidence type="ECO:0000256" key="9">
    <source>
        <dbReference type="ARBA" id="ARBA00023049"/>
    </source>
</evidence>
<keyword evidence="14" id="KW-1185">Reference proteome</keyword>
<evidence type="ECO:0000256" key="11">
    <source>
        <dbReference type="SAM" id="Phobius"/>
    </source>
</evidence>
<feature type="domain" description="PDZ" evidence="12">
    <location>
        <begin position="305"/>
        <end position="336"/>
    </location>
</feature>
<evidence type="ECO:0000256" key="7">
    <source>
        <dbReference type="ARBA" id="ARBA00022833"/>
    </source>
</evidence>
<dbReference type="CDD" id="cd06163">
    <property type="entry name" value="S2P-M50_PDZ_RseP-like"/>
    <property type="match status" value="1"/>
</dbReference>
<dbReference type="InterPro" id="IPR041489">
    <property type="entry name" value="PDZ_6"/>
</dbReference>
<dbReference type="CDD" id="cd23081">
    <property type="entry name" value="cpPDZ_EcRseP-like"/>
    <property type="match status" value="1"/>
</dbReference>
<evidence type="ECO:0000259" key="12">
    <source>
        <dbReference type="PROSITE" id="PS50106"/>
    </source>
</evidence>
<accession>A6DM94</accession>
<dbReference type="STRING" id="313628.LNTAR_15482"/>
<dbReference type="GO" id="GO:0006508">
    <property type="term" value="P:proteolysis"/>
    <property type="evidence" value="ECO:0007669"/>
    <property type="project" value="UniProtKB-KW"/>
</dbReference>
<evidence type="ECO:0000256" key="10">
    <source>
        <dbReference type="ARBA" id="ARBA00023136"/>
    </source>
</evidence>
<sequence length="533" mass="58907">MPDTLAGVLSIVFVAFFFGFSIFIHELGHMLAALWRKMHVDKFSIGFGHRILSKRWKNIDFVIGWLPLGGYVALPQMDAANEPQTEDGKPLPEAKPLDRIITALAGPFFNILFALVLGTVIYFVGKKVPPVAEGLLITNVPKESVEFTKGLKAGDIIREVNGKAATSHQVTMMEYVMRDDVTLKVDRGDQKDLVIGPFTPKSNKNYENLRLMSIESESLYPAGLGGIAKGSAAEEAGLLSGDIIKKIDDKQIDYFYQIGDEINADDRKEFTFVIEREGQEKTFLIAPQIKSVDKAGMMFRSFPGIMDVIAESPAEKAGIKAGDAIVEVNGYPMKDLKEFKGVVARHQKEMMKVKLQRGAEVVELEFTPTHTYKQLGVGPQMSIQKINPVVQITRVVENTYDTIKALVSPNSGVDISMMSSFVGISSGMYKTVKQAGLIEGLSFVLMINVALAIFNLLPFPVLDGGHIVIALIEMLTRRKVPAAVLQPIYVVFMLLLMTFALYATFNDVRREVDTREVVQDPLELPVKTLGKVS</sequence>
<dbReference type="PANTHER" id="PTHR42837">
    <property type="entry name" value="REGULATOR OF SIGMA-E PROTEASE RSEP"/>
    <property type="match status" value="1"/>
</dbReference>
<dbReference type="GO" id="GO:0004222">
    <property type="term" value="F:metalloendopeptidase activity"/>
    <property type="evidence" value="ECO:0007669"/>
    <property type="project" value="InterPro"/>
</dbReference>
<dbReference type="eggNOG" id="COG0750">
    <property type="taxonomic scope" value="Bacteria"/>
</dbReference>
<dbReference type="OrthoDB" id="9782003at2"/>
<evidence type="ECO:0000313" key="13">
    <source>
        <dbReference type="EMBL" id="EDM27084.1"/>
    </source>
</evidence>
<dbReference type="InterPro" id="IPR001478">
    <property type="entry name" value="PDZ"/>
</dbReference>
<evidence type="ECO:0000256" key="6">
    <source>
        <dbReference type="ARBA" id="ARBA00022801"/>
    </source>
</evidence>
<comment type="caution">
    <text evidence="13">The sequence shown here is derived from an EMBL/GenBank/DDBJ whole genome shotgun (WGS) entry which is preliminary data.</text>
</comment>
<dbReference type="InterPro" id="IPR004387">
    <property type="entry name" value="Pept_M50_Zn"/>
</dbReference>
<dbReference type="Proteomes" id="UP000004947">
    <property type="component" value="Unassembled WGS sequence"/>
</dbReference>